<evidence type="ECO:0000313" key="3">
    <source>
        <dbReference type="EMBL" id="CBY38264.1"/>
    </source>
</evidence>
<evidence type="ECO:0000313" key="4">
    <source>
        <dbReference type="Proteomes" id="UP000001307"/>
    </source>
</evidence>
<accession>E4XU03</accession>
<evidence type="ECO:0000259" key="1">
    <source>
        <dbReference type="Pfam" id="PF13883"/>
    </source>
</evidence>
<keyword evidence="4" id="KW-1185">Reference proteome</keyword>
<dbReference type="InterPro" id="IPR012349">
    <property type="entry name" value="Split_barrel_FMN-bd"/>
</dbReference>
<sequence length="124" mass="13756">MDQSMVDLKTLNSASLAVSEAASGPCGDGTATNDPEDPRCVRFVLNGSWTKVAEGTQEWKLAQQNLFKHHPEMKEWAKMGSHDFYVAKLQIEHLWEIDWFGGGYDMPLADYFAGTDSGSINSLK</sequence>
<dbReference type="GO" id="GO:0005737">
    <property type="term" value="C:cytoplasm"/>
    <property type="evidence" value="ECO:0007669"/>
    <property type="project" value="UniProtKB-ARBA"/>
</dbReference>
<dbReference type="InterPro" id="IPR055343">
    <property type="entry name" value="CREG_beta-barrel"/>
</dbReference>
<dbReference type="AlphaFoldDB" id="E4XU03"/>
<dbReference type="Gene3D" id="2.30.110.10">
    <property type="entry name" value="Electron Transport, Fmn-binding Protein, Chain A"/>
    <property type="match status" value="1"/>
</dbReference>
<dbReference type="EMBL" id="FN655170">
    <property type="protein sequence ID" value="CBY38264.1"/>
    <property type="molecule type" value="Genomic_DNA"/>
</dbReference>
<dbReference type="Proteomes" id="UP000001307">
    <property type="component" value="Unassembled WGS sequence"/>
</dbReference>
<dbReference type="SUPFAM" id="SSF50475">
    <property type="entry name" value="FMN-binding split barrel"/>
    <property type="match status" value="1"/>
</dbReference>
<name>E4XU03_OIKDI</name>
<dbReference type="Pfam" id="PF13883">
    <property type="entry name" value="CREG_beta-barrel"/>
    <property type="match status" value="1"/>
</dbReference>
<gene>
    <name evidence="2" type="ORF">GSOID_T00003976001</name>
    <name evidence="3" type="ORF">GSOID_T00031778001</name>
</gene>
<dbReference type="OrthoDB" id="46836at2759"/>
<dbReference type="PANTHER" id="PTHR13343">
    <property type="entry name" value="CREG1 PROTEIN"/>
    <property type="match status" value="1"/>
</dbReference>
<feature type="domain" description="CREG-like beta-barrel" evidence="1">
    <location>
        <begin position="1"/>
        <end position="112"/>
    </location>
</feature>
<protein>
    <recommendedName>
        <fullName evidence="1">CREG-like beta-barrel domain-containing protein</fullName>
    </recommendedName>
</protein>
<organism evidence="2">
    <name type="scientific">Oikopleura dioica</name>
    <name type="common">Tunicate</name>
    <dbReference type="NCBI Taxonomy" id="34765"/>
    <lineage>
        <taxon>Eukaryota</taxon>
        <taxon>Metazoa</taxon>
        <taxon>Chordata</taxon>
        <taxon>Tunicata</taxon>
        <taxon>Appendicularia</taxon>
        <taxon>Copelata</taxon>
        <taxon>Oikopleuridae</taxon>
        <taxon>Oikopleura</taxon>
    </lineage>
</organism>
<proteinExistence type="predicted"/>
<dbReference type="PANTHER" id="PTHR13343:SF17">
    <property type="entry name" value="CELLULAR REPRESSOR OF E1A-STIMULATED GENES, ISOFORM A"/>
    <property type="match status" value="1"/>
</dbReference>
<evidence type="ECO:0000313" key="2">
    <source>
        <dbReference type="EMBL" id="CBY19955.1"/>
    </source>
</evidence>
<reference evidence="2" key="1">
    <citation type="journal article" date="2010" name="Science">
        <title>Plasticity of animal genome architecture unmasked by rapid evolution of a pelagic tunicate.</title>
        <authorList>
            <person name="Denoeud F."/>
            <person name="Henriet S."/>
            <person name="Mungpakdee S."/>
            <person name="Aury J.M."/>
            <person name="Da Silva C."/>
            <person name="Brinkmann H."/>
            <person name="Mikhaleva J."/>
            <person name="Olsen L.C."/>
            <person name="Jubin C."/>
            <person name="Canestro C."/>
            <person name="Bouquet J.M."/>
            <person name="Danks G."/>
            <person name="Poulain J."/>
            <person name="Campsteijn C."/>
            <person name="Adamski M."/>
            <person name="Cross I."/>
            <person name="Yadetie F."/>
            <person name="Muffato M."/>
            <person name="Louis A."/>
            <person name="Butcher S."/>
            <person name="Tsagkogeorga G."/>
            <person name="Konrad A."/>
            <person name="Singh S."/>
            <person name="Jensen M.F."/>
            <person name="Cong E.H."/>
            <person name="Eikeseth-Otteraa H."/>
            <person name="Noel B."/>
            <person name="Anthouard V."/>
            <person name="Porcel B.M."/>
            <person name="Kachouri-Lafond R."/>
            <person name="Nishino A."/>
            <person name="Ugolini M."/>
            <person name="Chourrout P."/>
            <person name="Nishida H."/>
            <person name="Aasland R."/>
            <person name="Huzurbazar S."/>
            <person name="Westhof E."/>
            <person name="Delsuc F."/>
            <person name="Lehrach H."/>
            <person name="Reinhardt R."/>
            <person name="Weissenbach J."/>
            <person name="Roy S.W."/>
            <person name="Artiguenave F."/>
            <person name="Postlethwait J.H."/>
            <person name="Manak J.R."/>
            <person name="Thompson E.M."/>
            <person name="Jaillon O."/>
            <person name="Du Pasquier L."/>
            <person name="Boudinot P."/>
            <person name="Liberles D.A."/>
            <person name="Volff J.N."/>
            <person name="Philippe H."/>
            <person name="Lenhard B."/>
            <person name="Roest Crollius H."/>
            <person name="Wincker P."/>
            <person name="Chourrout D."/>
        </authorList>
    </citation>
    <scope>NUCLEOTIDE SEQUENCE [LARGE SCALE GENOMIC DNA]</scope>
</reference>
<dbReference type="Proteomes" id="UP000011014">
    <property type="component" value="Unassembled WGS sequence"/>
</dbReference>
<dbReference type="InParanoid" id="E4XU03"/>
<dbReference type="GO" id="GO:0005615">
    <property type="term" value="C:extracellular space"/>
    <property type="evidence" value="ECO:0007669"/>
    <property type="project" value="TreeGrafter"/>
</dbReference>
<dbReference type="EMBL" id="FN653169">
    <property type="protein sequence ID" value="CBY19955.1"/>
    <property type="molecule type" value="Genomic_DNA"/>
</dbReference>